<accession>A0A8T1IQH8</accession>
<sequence length="72" mass="7596">MYTPSQFQLFGDSACGESKLIVSEIAPKRNTWSTGRRSGGAARTGADSARTEGVPHIGDCQARASLARRKAG</sequence>
<evidence type="ECO:0000313" key="3">
    <source>
        <dbReference type="Proteomes" id="UP000760860"/>
    </source>
</evidence>
<evidence type="ECO:0000313" key="2">
    <source>
        <dbReference type="EMBL" id="KAG3225888.1"/>
    </source>
</evidence>
<name>A0A8T1IQH8_9STRA</name>
<dbReference type="EMBL" id="RCMV01000072">
    <property type="protein sequence ID" value="KAG3225888.1"/>
    <property type="molecule type" value="Genomic_DNA"/>
</dbReference>
<feature type="region of interest" description="Disordered" evidence="1">
    <location>
        <begin position="31"/>
        <end position="72"/>
    </location>
</feature>
<reference evidence="2" key="1">
    <citation type="submission" date="2018-05" db="EMBL/GenBank/DDBJ databases">
        <title>Effector identification in a new, highly contiguous assembly of the strawberry crown rot pathogen Phytophthora cactorum.</title>
        <authorList>
            <person name="Armitage A.D."/>
            <person name="Nellist C.F."/>
            <person name="Bates H."/>
            <person name="Vickerstaff R.J."/>
            <person name="Harrison R.J."/>
        </authorList>
    </citation>
    <scope>NUCLEOTIDE SEQUENCE</scope>
    <source>
        <strain evidence="2">P421</strain>
    </source>
</reference>
<evidence type="ECO:0000256" key="1">
    <source>
        <dbReference type="SAM" id="MobiDB-lite"/>
    </source>
</evidence>
<protein>
    <submittedName>
        <fullName evidence="2">Uncharacterized protein</fullName>
    </submittedName>
</protein>
<dbReference type="Proteomes" id="UP000760860">
    <property type="component" value="Unassembled WGS sequence"/>
</dbReference>
<proteinExistence type="predicted"/>
<gene>
    <name evidence="2" type="ORF">PC129_g3535</name>
</gene>
<comment type="caution">
    <text evidence="2">The sequence shown here is derived from an EMBL/GenBank/DDBJ whole genome shotgun (WGS) entry which is preliminary data.</text>
</comment>
<feature type="compositionally biased region" description="Low complexity" evidence="1">
    <location>
        <begin position="33"/>
        <end position="48"/>
    </location>
</feature>
<dbReference type="AlphaFoldDB" id="A0A8T1IQH8"/>
<organism evidence="2 3">
    <name type="scientific">Phytophthora cactorum</name>
    <dbReference type="NCBI Taxonomy" id="29920"/>
    <lineage>
        <taxon>Eukaryota</taxon>
        <taxon>Sar</taxon>
        <taxon>Stramenopiles</taxon>
        <taxon>Oomycota</taxon>
        <taxon>Peronosporomycetes</taxon>
        <taxon>Peronosporales</taxon>
        <taxon>Peronosporaceae</taxon>
        <taxon>Phytophthora</taxon>
    </lineage>
</organism>